<evidence type="ECO:0000313" key="2">
    <source>
        <dbReference type="EMBL" id="BCD95974.1"/>
    </source>
</evidence>
<sequence length="332" mass="38186">MAFLFDANTQRYIPLAPHHTVGRLASIVDTHLDRPYISKLHMTIEWRDEHWHVKNLGLNGTYVNGDFLAQGVSRPLVLGDDITLAEPNDPAFKVLDLSPPADMLWPLNDSQVPQPVVLARYHLLPEEENPELTLFLQDQQWYLEPVTGHEEPVTRLLNADDAVTFDNQQWRLIRAQVYGPTEARMQSIDKISQFEFVFDLSLDEESTQLYLQRDQQKFDLGERSHHYLLFLLARHRLEDIARGLACNSQGWVYAEQLALELGVDNTHMNIYIYRARKQLSDILPHAQVQNSLLERRGGKLRIGCDRFKVYKGGEIIEQSPKASSIVQPELSV</sequence>
<feature type="domain" description="FHA" evidence="1">
    <location>
        <begin position="19"/>
        <end position="68"/>
    </location>
</feature>
<dbReference type="CDD" id="cd00060">
    <property type="entry name" value="FHA"/>
    <property type="match status" value="1"/>
</dbReference>
<dbReference type="SMART" id="SM00240">
    <property type="entry name" value="FHA"/>
    <property type="match status" value="1"/>
</dbReference>
<keyword evidence="3" id="KW-1185">Reference proteome</keyword>
<gene>
    <name evidence="2" type="ORF">MARGE09_P0173</name>
</gene>
<name>A0AAN2BIK8_9GAMM</name>
<dbReference type="EMBL" id="AP023086">
    <property type="protein sequence ID" value="BCD95974.1"/>
    <property type="molecule type" value="Genomic_DNA"/>
</dbReference>
<dbReference type="SUPFAM" id="SSF49879">
    <property type="entry name" value="SMAD/FHA domain"/>
    <property type="match status" value="1"/>
</dbReference>
<dbReference type="InterPro" id="IPR008984">
    <property type="entry name" value="SMAD_FHA_dom_sf"/>
</dbReference>
<evidence type="ECO:0000259" key="1">
    <source>
        <dbReference type="PROSITE" id="PS50006"/>
    </source>
</evidence>
<organism evidence="2 3">
    <name type="scientific">Marinagarivorans cellulosilyticus</name>
    <dbReference type="NCBI Taxonomy" id="2721545"/>
    <lineage>
        <taxon>Bacteria</taxon>
        <taxon>Pseudomonadati</taxon>
        <taxon>Pseudomonadota</taxon>
        <taxon>Gammaproteobacteria</taxon>
        <taxon>Cellvibrionales</taxon>
        <taxon>Cellvibrionaceae</taxon>
        <taxon>Marinagarivorans</taxon>
    </lineage>
</organism>
<dbReference type="AlphaFoldDB" id="A0AAN2BIK8"/>
<protein>
    <recommendedName>
        <fullName evidence="1">FHA domain-containing protein</fullName>
    </recommendedName>
</protein>
<dbReference type="Proteomes" id="UP001320119">
    <property type="component" value="Chromosome"/>
</dbReference>
<proteinExistence type="predicted"/>
<dbReference type="Pfam" id="PF00498">
    <property type="entry name" value="FHA"/>
    <property type="match status" value="1"/>
</dbReference>
<evidence type="ECO:0000313" key="3">
    <source>
        <dbReference type="Proteomes" id="UP001320119"/>
    </source>
</evidence>
<accession>A0AAN2BIK8</accession>
<dbReference type="InterPro" id="IPR000253">
    <property type="entry name" value="FHA_dom"/>
</dbReference>
<dbReference type="PROSITE" id="PS50006">
    <property type="entry name" value="FHA_DOMAIN"/>
    <property type="match status" value="1"/>
</dbReference>
<dbReference type="RefSeq" id="WP_236985487.1">
    <property type="nucleotide sequence ID" value="NZ_AP023086.1"/>
</dbReference>
<dbReference type="KEGG" id="marq:MARGE09_P0173"/>
<dbReference type="Gene3D" id="2.60.200.20">
    <property type="match status" value="1"/>
</dbReference>
<reference evidence="2 3" key="1">
    <citation type="journal article" date="2022" name="IScience">
        <title>An ultrasensitive nanofiber-based assay for enzymatic hydrolysis and deep-sea microbial degradation of cellulose.</title>
        <authorList>
            <person name="Tsudome M."/>
            <person name="Tachioka M."/>
            <person name="Miyazaki M."/>
            <person name="Uchimura K."/>
            <person name="Tsuda M."/>
            <person name="Takaki Y."/>
            <person name="Deguchi S."/>
        </authorList>
    </citation>
    <scope>NUCLEOTIDE SEQUENCE [LARGE SCALE GENOMIC DNA]</scope>
    <source>
        <strain evidence="2 3">GE09</strain>
    </source>
</reference>